<dbReference type="AlphaFoldDB" id="A0A087A5R7"/>
<evidence type="ECO:0000313" key="4">
    <source>
        <dbReference type="Proteomes" id="UP000029072"/>
    </source>
</evidence>
<evidence type="ECO:0008006" key="5">
    <source>
        <dbReference type="Google" id="ProtNLM"/>
    </source>
</evidence>
<dbReference type="EMBL" id="JGYS01000011">
    <property type="protein sequence ID" value="KFI54117.1"/>
    <property type="molecule type" value="Genomic_DNA"/>
</dbReference>
<reference evidence="3 4" key="1">
    <citation type="submission" date="2014-03" db="EMBL/GenBank/DDBJ databases">
        <title>Genomics of Bifidobacteria.</title>
        <authorList>
            <person name="Ventura M."/>
            <person name="Milani C."/>
            <person name="Lugli G.A."/>
        </authorList>
    </citation>
    <scope>NUCLEOTIDE SEQUENCE [LARGE SCALE GENOMIC DNA]</scope>
    <source>
        <strain evidence="3 4">DSM 23973</strain>
    </source>
</reference>
<gene>
    <name evidence="3" type="ORF">BCAL_2337</name>
</gene>
<protein>
    <recommendedName>
        <fullName evidence="5">DUF4235 domain-containing protein</fullName>
    </recommendedName>
</protein>
<dbReference type="OrthoDB" id="3240197at2"/>
<dbReference type="InterPro" id="IPR025329">
    <property type="entry name" value="DUF4235"/>
</dbReference>
<feature type="transmembrane region" description="Helical" evidence="2">
    <location>
        <begin position="81"/>
        <end position="99"/>
    </location>
</feature>
<dbReference type="eggNOG" id="ENOG5031Y80">
    <property type="taxonomic scope" value="Bacteria"/>
</dbReference>
<evidence type="ECO:0000256" key="2">
    <source>
        <dbReference type="SAM" id="Phobius"/>
    </source>
</evidence>
<comment type="caution">
    <text evidence="3">The sequence shown here is derived from an EMBL/GenBank/DDBJ whole genome shotgun (WGS) entry which is preliminary data.</text>
</comment>
<feature type="transmembrane region" description="Helical" evidence="2">
    <location>
        <begin position="120"/>
        <end position="140"/>
    </location>
</feature>
<organism evidence="3 4">
    <name type="scientific">Bifidobacterium callitrichos DSM 23973</name>
    <dbReference type="NCBI Taxonomy" id="1437609"/>
    <lineage>
        <taxon>Bacteria</taxon>
        <taxon>Bacillati</taxon>
        <taxon>Actinomycetota</taxon>
        <taxon>Actinomycetes</taxon>
        <taxon>Bifidobacteriales</taxon>
        <taxon>Bifidobacteriaceae</taxon>
        <taxon>Bifidobacterium</taxon>
    </lineage>
</organism>
<dbReference type="Pfam" id="PF14019">
    <property type="entry name" value="DUF4235"/>
    <property type="match status" value="1"/>
</dbReference>
<keyword evidence="2" id="KW-0812">Transmembrane</keyword>
<feature type="compositionally biased region" description="Low complexity" evidence="1">
    <location>
        <begin position="24"/>
        <end position="41"/>
    </location>
</feature>
<feature type="compositionally biased region" description="Gly residues" evidence="1">
    <location>
        <begin position="12"/>
        <end position="23"/>
    </location>
</feature>
<sequence length="162" mass="17158">MSETLNDETHGTGTGDSTGGTSGTGRHAAAHAARTGADAGSDYSSADEAIEALHRIDEKVNDMRERRLNDPDSLGDKLFKWAFPSVIGLVAGKAFQMLWDRGASKRNLARGLAADAPQGFVASLVFAAASAAFGAIVSQLSDRGSKAFVDRRHQRRARKSGR</sequence>
<keyword evidence="2" id="KW-1133">Transmembrane helix</keyword>
<feature type="region of interest" description="Disordered" evidence="1">
    <location>
        <begin position="1"/>
        <end position="43"/>
    </location>
</feature>
<name>A0A087A5R7_9BIFI</name>
<dbReference type="RefSeq" id="WP_081887344.1">
    <property type="nucleotide sequence ID" value="NZ_JDUV01000009.1"/>
</dbReference>
<keyword evidence="2" id="KW-0472">Membrane</keyword>
<dbReference type="STRING" id="1437609.BCAL_2337"/>
<evidence type="ECO:0000256" key="1">
    <source>
        <dbReference type="SAM" id="MobiDB-lite"/>
    </source>
</evidence>
<evidence type="ECO:0000313" key="3">
    <source>
        <dbReference type="EMBL" id="KFI54117.1"/>
    </source>
</evidence>
<proteinExistence type="predicted"/>
<dbReference type="Proteomes" id="UP000029072">
    <property type="component" value="Unassembled WGS sequence"/>
</dbReference>
<accession>A0A087A5R7</accession>